<evidence type="ECO:0000256" key="2">
    <source>
        <dbReference type="ARBA" id="ARBA00007524"/>
    </source>
</evidence>
<evidence type="ECO:0000313" key="8">
    <source>
        <dbReference type="Proteomes" id="UP000176191"/>
    </source>
</evidence>
<dbReference type="Pfam" id="PF03073">
    <property type="entry name" value="TspO_MBR"/>
    <property type="match status" value="1"/>
</dbReference>
<evidence type="ECO:0000256" key="1">
    <source>
        <dbReference type="ARBA" id="ARBA00004141"/>
    </source>
</evidence>
<evidence type="ECO:0000256" key="3">
    <source>
        <dbReference type="ARBA" id="ARBA00022692"/>
    </source>
</evidence>
<keyword evidence="5 6" id="KW-0472">Membrane</keyword>
<feature type="transmembrane region" description="Helical" evidence="6">
    <location>
        <begin position="12"/>
        <end position="36"/>
    </location>
</feature>
<reference evidence="7 8" key="1">
    <citation type="journal article" date="2016" name="Nat. Commun.">
        <title>Thousands of microbial genomes shed light on interconnected biogeochemical processes in an aquifer system.</title>
        <authorList>
            <person name="Anantharaman K."/>
            <person name="Brown C.T."/>
            <person name="Hug L.A."/>
            <person name="Sharon I."/>
            <person name="Castelle C.J."/>
            <person name="Probst A.J."/>
            <person name="Thomas B.C."/>
            <person name="Singh A."/>
            <person name="Wilkins M.J."/>
            <person name="Karaoz U."/>
            <person name="Brodie E.L."/>
            <person name="Williams K.H."/>
            <person name="Hubbard S.S."/>
            <person name="Banfield J.F."/>
        </authorList>
    </citation>
    <scope>NUCLEOTIDE SEQUENCE [LARGE SCALE GENOMIC DNA]</scope>
</reference>
<dbReference type="Gene3D" id="1.20.1260.100">
    <property type="entry name" value="TspO/MBR protein"/>
    <property type="match status" value="1"/>
</dbReference>
<feature type="transmembrane region" description="Helical" evidence="6">
    <location>
        <begin position="89"/>
        <end position="108"/>
    </location>
</feature>
<accession>A0A1F5F600</accession>
<dbReference type="PANTHER" id="PTHR10057">
    <property type="entry name" value="PERIPHERAL-TYPE BENZODIAZEPINE RECEPTOR"/>
    <property type="match status" value="1"/>
</dbReference>
<gene>
    <name evidence="7" type="ORF">A2228_02470</name>
</gene>
<evidence type="ECO:0000256" key="4">
    <source>
        <dbReference type="ARBA" id="ARBA00022989"/>
    </source>
</evidence>
<organism evidence="7 8">
    <name type="scientific">Candidatus Collierbacteria bacterium RIFOXYA2_FULL_46_10</name>
    <dbReference type="NCBI Taxonomy" id="1817726"/>
    <lineage>
        <taxon>Bacteria</taxon>
        <taxon>Candidatus Collieribacteriota</taxon>
    </lineage>
</organism>
<comment type="similarity">
    <text evidence="2">Belongs to the TspO/BZRP family.</text>
</comment>
<dbReference type="GO" id="GO:0033013">
    <property type="term" value="P:tetrapyrrole metabolic process"/>
    <property type="evidence" value="ECO:0007669"/>
    <property type="project" value="UniProtKB-ARBA"/>
</dbReference>
<comment type="caution">
    <text evidence="7">The sequence shown here is derived from an EMBL/GenBank/DDBJ whole genome shotgun (WGS) entry which is preliminary data.</text>
</comment>
<dbReference type="GO" id="GO:0016020">
    <property type="term" value="C:membrane"/>
    <property type="evidence" value="ECO:0007669"/>
    <property type="project" value="UniProtKB-SubCell"/>
</dbReference>
<name>A0A1F5F600_9BACT</name>
<evidence type="ECO:0000256" key="6">
    <source>
        <dbReference type="SAM" id="Phobius"/>
    </source>
</evidence>
<feature type="transmembrane region" description="Helical" evidence="6">
    <location>
        <begin position="56"/>
        <end position="77"/>
    </location>
</feature>
<dbReference type="Proteomes" id="UP000176191">
    <property type="component" value="Unassembled WGS sequence"/>
</dbReference>
<dbReference type="PANTHER" id="PTHR10057:SF0">
    <property type="entry name" value="TRANSLOCATOR PROTEIN"/>
    <property type="match status" value="1"/>
</dbReference>
<feature type="transmembrane region" description="Helical" evidence="6">
    <location>
        <begin position="143"/>
        <end position="165"/>
    </location>
</feature>
<dbReference type="EMBL" id="MFAK01000027">
    <property type="protein sequence ID" value="OGD74744.1"/>
    <property type="molecule type" value="Genomic_DNA"/>
</dbReference>
<dbReference type="AlphaFoldDB" id="A0A1F5F600"/>
<dbReference type="PIRSF" id="PIRSF005859">
    <property type="entry name" value="PBR"/>
    <property type="match status" value="1"/>
</dbReference>
<evidence type="ECO:0000256" key="5">
    <source>
        <dbReference type="ARBA" id="ARBA00023136"/>
    </source>
</evidence>
<proteinExistence type="inferred from homology"/>
<evidence type="ECO:0008006" key="9">
    <source>
        <dbReference type="Google" id="ProtNLM"/>
    </source>
</evidence>
<dbReference type="FunFam" id="1.20.1260.100:FF:000001">
    <property type="entry name" value="translocator protein 2"/>
    <property type="match status" value="1"/>
</dbReference>
<comment type="subcellular location">
    <subcellularLocation>
        <location evidence="1">Membrane</location>
        <topology evidence="1">Multi-pass membrane protein</topology>
    </subcellularLocation>
</comment>
<keyword evidence="4 6" id="KW-1133">Transmembrane helix</keyword>
<evidence type="ECO:0000313" key="7">
    <source>
        <dbReference type="EMBL" id="OGD74744.1"/>
    </source>
</evidence>
<protein>
    <recommendedName>
        <fullName evidence="9">TspO protein</fullName>
    </recommendedName>
</protein>
<keyword evidence="3 6" id="KW-0812">Transmembrane</keyword>
<sequence length="166" mass="19622">MKLTLPWNKPHDNYLVLTGFVLLAEAAGILGSLFTFPAISSWYAYLNKPFFSPPNYLFGPVWTLLYLLMGISAYLVWRKYQFGKKSRAFWHVYWTQLILNSLWSILFFGFQLPSLAFFEILAMWYFIARTIQESRQLSPWSSYLLYPYILWVSFASLLNLSIWLLN</sequence>
<dbReference type="InterPro" id="IPR038330">
    <property type="entry name" value="TspO/MBR-related_sf"/>
</dbReference>
<dbReference type="CDD" id="cd15904">
    <property type="entry name" value="TSPO_MBR"/>
    <property type="match status" value="1"/>
</dbReference>
<dbReference type="InterPro" id="IPR004307">
    <property type="entry name" value="TspO_MBR"/>
</dbReference>